<dbReference type="OrthoDB" id="10013407at2759"/>
<dbReference type="FunCoup" id="A0A6P8H8F7">
    <property type="interactions" value="582"/>
</dbReference>
<evidence type="ECO:0000256" key="18">
    <source>
        <dbReference type="ARBA" id="ARBA00023180"/>
    </source>
</evidence>
<evidence type="ECO:0000256" key="15">
    <source>
        <dbReference type="ARBA" id="ARBA00023034"/>
    </source>
</evidence>
<name>A0A6P8H8F7_ACTTE</name>
<dbReference type="GO" id="GO:0005783">
    <property type="term" value="C:endoplasmic reticulum"/>
    <property type="evidence" value="ECO:0007669"/>
    <property type="project" value="UniProtKB-SubCell"/>
</dbReference>
<dbReference type="InParanoid" id="A0A6P8H8F7"/>
<dbReference type="PANTHER" id="PTHR12053">
    <property type="entry name" value="PROTEASE FAMILY M28 PLASMA GLUTAMATE CARBOXYPEPTIDASE-RELATED"/>
    <property type="match status" value="1"/>
</dbReference>
<keyword evidence="11" id="KW-0732">Signal</keyword>
<accession>A0A6P8H8F7</accession>
<keyword evidence="22" id="KW-1133">Transmembrane helix</keyword>
<keyword evidence="17" id="KW-0865">Zymogen</keyword>
<keyword evidence="10" id="KW-0479">Metal-binding</keyword>
<keyword evidence="22" id="KW-0472">Membrane</keyword>
<keyword evidence="9" id="KW-0645">Protease</keyword>
<keyword evidence="18" id="KW-0325">Glycoprotein</keyword>
<dbReference type="GO" id="GO:0046872">
    <property type="term" value="F:metal ion binding"/>
    <property type="evidence" value="ECO:0007669"/>
    <property type="project" value="UniProtKB-KW"/>
</dbReference>
<comment type="subcellular location">
    <subcellularLocation>
        <location evidence="1">Endoplasmic reticulum</location>
    </subcellularLocation>
    <subcellularLocation>
        <location evidence="3">Golgi apparatus</location>
    </subcellularLocation>
    <subcellularLocation>
        <location evidence="2">Lysosome</location>
    </subcellularLocation>
    <subcellularLocation>
        <location evidence="4">Secreted</location>
    </subcellularLocation>
</comment>
<evidence type="ECO:0000256" key="13">
    <source>
        <dbReference type="ARBA" id="ARBA00022824"/>
    </source>
</evidence>
<dbReference type="GeneID" id="116289924"/>
<reference evidence="25" key="1">
    <citation type="submission" date="2025-08" db="UniProtKB">
        <authorList>
            <consortium name="RefSeq"/>
        </authorList>
    </citation>
    <scope>IDENTIFICATION</scope>
    <source>
        <tissue evidence="25">Tentacle</tissue>
    </source>
</reference>
<dbReference type="PANTHER" id="PTHR12053:SF3">
    <property type="entry name" value="CARBOXYPEPTIDASE Q"/>
    <property type="match status" value="1"/>
</dbReference>
<evidence type="ECO:0000256" key="11">
    <source>
        <dbReference type="ARBA" id="ARBA00022729"/>
    </source>
</evidence>
<protein>
    <recommendedName>
        <fullName evidence="6">Carboxypeptidase Q</fullName>
    </recommendedName>
    <alternativeName>
        <fullName evidence="21">Plasma glutamate carboxypeptidase</fullName>
    </alternativeName>
</protein>
<dbReference type="Gene3D" id="3.40.630.10">
    <property type="entry name" value="Zn peptidases"/>
    <property type="match status" value="1"/>
</dbReference>
<comment type="subunit">
    <text evidence="20">Homodimer. The monomeric form is inactive while the homodimer is active.</text>
</comment>
<dbReference type="KEGG" id="aten:116289924"/>
<evidence type="ECO:0000256" key="5">
    <source>
        <dbReference type="ARBA" id="ARBA00010918"/>
    </source>
</evidence>
<dbReference type="GO" id="GO:0005794">
    <property type="term" value="C:Golgi apparatus"/>
    <property type="evidence" value="ECO:0007669"/>
    <property type="project" value="UniProtKB-SubCell"/>
</dbReference>
<dbReference type="AlphaFoldDB" id="A0A6P8H8F7"/>
<evidence type="ECO:0000256" key="7">
    <source>
        <dbReference type="ARBA" id="ARBA00022525"/>
    </source>
</evidence>
<keyword evidence="16" id="KW-0482">Metalloprotease</keyword>
<evidence type="ECO:0000256" key="21">
    <source>
        <dbReference type="ARBA" id="ARBA00033328"/>
    </source>
</evidence>
<evidence type="ECO:0000256" key="9">
    <source>
        <dbReference type="ARBA" id="ARBA00022670"/>
    </source>
</evidence>
<evidence type="ECO:0000256" key="16">
    <source>
        <dbReference type="ARBA" id="ARBA00023049"/>
    </source>
</evidence>
<organism evidence="24 25">
    <name type="scientific">Actinia tenebrosa</name>
    <name type="common">Australian red waratah sea anemone</name>
    <dbReference type="NCBI Taxonomy" id="6105"/>
    <lineage>
        <taxon>Eukaryota</taxon>
        <taxon>Metazoa</taxon>
        <taxon>Cnidaria</taxon>
        <taxon>Anthozoa</taxon>
        <taxon>Hexacorallia</taxon>
        <taxon>Actiniaria</taxon>
        <taxon>Actiniidae</taxon>
        <taxon>Actinia</taxon>
    </lineage>
</organism>
<gene>
    <name evidence="25" type="primary">LOC116289924</name>
</gene>
<keyword evidence="12" id="KW-0378">Hydrolase</keyword>
<evidence type="ECO:0000256" key="17">
    <source>
        <dbReference type="ARBA" id="ARBA00023145"/>
    </source>
</evidence>
<keyword evidence="8" id="KW-0121">Carboxypeptidase</keyword>
<proteinExistence type="inferred from homology"/>
<dbReference type="GO" id="GO:0070573">
    <property type="term" value="F:metallodipeptidase activity"/>
    <property type="evidence" value="ECO:0007669"/>
    <property type="project" value="InterPro"/>
</dbReference>
<dbReference type="GO" id="GO:0006508">
    <property type="term" value="P:proteolysis"/>
    <property type="evidence" value="ECO:0007669"/>
    <property type="project" value="UniProtKB-KW"/>
</dbReference>
<dbReference type="RefSeq" id="XP_031552729.1">
    <property type="nucleotide sequence ID" value="XM_031696869.1"/>
</dbReference>
<evidence type="ECO:0000256" key="20">
    <source>
        <dbReference type="ARBA" id="ARBA00025833"/>
    </source>
</evidence>
<keyword evidence="14" id="KW-0862">Zinc</keyword>
<dbReference type="InterPro" id="IPR039866">
    <property type="entry name" value="CPQ"/>
</dbReference>
<keyword evidence="13" id="KW-0256">Endoplasmic reticulum</keyword>
<evidence type="ECO:0000313" key="24">
    <source>
        <dbReference type="Proteomes" id="UP000515163"/>
    </source>
</evidence>
<dbReference type="FunFam" id="3.50.30.30:FF:000009">
    <property type="entry name" value="Carboxypeptidase Q"/>
    <property type="match status" value="1"/>
</dbReference>
<evidence type="ECO:0000256" key="1">
    <source>
        <dbReference type="ARBA" id="ARBA00004240"/>
    </source>
</evidence>
<evidence type="ECO:0000256" key="8">
    <source>
        <dbReference type="ARBA" id="ARBA00022645"/>
    </source>
</evidence>
<evidence type="ECO:0000256" key="14">
    <source>
        <dbReference type="ARBA" id="ARBA00022833"/>
    </source>
</evidence>
<dbReference type="GO" id="GO:0005615">
    <property type="term" value="C:extracellular space"/>
    <property type="evidence" value="ECO:0007669"/>
    <property type="project" value="TreeGrafter"/>
</dbReference>
<evidence type="ECO:0000256" key="3">
    <source>
        <dbReference type="ARBA" id="ARBA00004555"/>
    </source>
</evidence>
<evidence type="ECO:0000256" key="2">
    <source>
        <dbReference type="ARBA" id="ARBA00004371"/>
    </source>
</evidence>
<feature type="transmembrane region" description="Helical" evidence="22">
    <location>
        <begin position="6"/>
        <end position="24"/>
    </location>
</feature>
<evidence type="ECO:0000313" key="25">
    <source>
        <dbReference type="RefSeq" id="XP_031552729.1"/>
    </source>
</evidence>
<dbReference type="CDD" id="cd03883">
    <property type="entry name" value="M28_Pgcp_like"/>
    <property type="match status" value="1"/>
</dbReference>
<evidence type="ECO:0000256" key="6">
    <source>
        <dbReference type="ARBA" id="ARBA00014116"/>
    </source>
</evidence>
<dbReference type="InterPro" id="IPR007484">
    <property type="entry name" value="Peptidase_M28"/>
</dbReference>
<evidence type="ECO:0000256" key="19">
    <source>
        <dbReference type="ARBA" id="ARBA00023228"/>
    </source>
</evidence>
<keyword evidence="19" id="KW-0458">Lysosome</keyword>
<dbReference type="GO" id="GO:0005764">
    <property type="term" value="C:lysosome"/>
    <property type="evidence" value="ECO:0007669"/>
    <property type="project" value="UniProtKB-SubCell"/>
</dbReference>
<evidence type="ECO:0000256" key="12">
    <source>
        <dbReference type="ARBA" id="ARBA00022801"/>
    </source>
</evidence>
<dbReference type="SUPFAM" id="SSF53187">
    <property type="entry name" value="Zn-dependent exopeptidases"/>
    <property type="match status" value="1"/>
</dbReference>
<evidence type="ECO:0000256" key="4">
    <source>
        <dbReference type="ARBA" id="ARBA00004613"/>
    </source>
</evidence>
<evidence type="ECO:0000259" key="23">
    <source>
        <dbReference type="Pfam" id="PF04389"/>
    </source>
</evidence>
<evidence type="ECO:0000256" key="10">
    <source>
        <dbReference type="ARBA" id="ARBA00022723"/>
    </source>
</evidence>
<keyword evidence="7" id="KW-0964">Secreted</keyword>
<dbReference type="Proteomes" id="UP000515163">
    <property type="component" value="Unplaced"/>
</dbReference>
<dbReference type="FunFam" id="3.40.630.10:FF:000036">
    <property type="entry name" value="Carboxypeptidase Q"/>
    <property type="match status" value="1"/>
</dbReference>
<dbReference type="Gene3D" id="3.50.30.30">
    <property type="match status" value="1"/>
</dbReference>
<evidence type="ECO:0000256" key="22">
    <source>
        <dbReference type="SAM" id="Phobius"/>
    </source>
</evidence>
<comment type="similarity">
    <text evidence="5">Belongs to the peptidase M28 family.</text>
</comment>
<keyword evidence="15" id="KW-0333">Golgi apparatus</keyword>
<sequence>MLSLNILNYVVIVSSIAILVFARASTINNGKSSRARLVEKMKTDAQNHGDIAERIIKFITSGPAKHQVYDRLATFTDTFGNRIAGSQNLENAIDYMLEELKKDGLENVHGENVKVPHWVRGSESATMLSPRRYSMNILGLGSSVGTPPEGITADVLVVKSFDELKTRAKEAEGKIVVFNEEFVSYGETVSYRDFSAVRTAEVGGVASLIRSVAPFSINSPHTGWQDYSKGVKKIPTACITIEDAEMLGRMAARGTKITINLKMEAKTLPPVTSRNTVAEIVGSKYPDQVVLVSGHLDSWDVGQGAMDDGGGAFISWQALSVIRQLKLRPKRTLRMVMWTGEEEGYFGGLQYYNVHKVNISNFDLVMESDIGTFKPLGLDFNGSADAVEVMKEVLKLLKPINASMLNPTNVGGDITNWVKNGVPGGSLSNQNDKYFYFHHTDGDTMTVLNADELDLCAALWAVVAYTVADMEDMLPR</sequence>
<feature type="domain" description="Peptidase M28" evidence="23">
    <location>
        <begin position="275"/>
        <end position="462"/>
    </location>
</feature>
<keyword evidence="24" id="KW-1185">Reference proteome</keyword>
<dbReference type="GO" id="GO:0043171">
    <property type="term" value="P:peptide catabolic process"/>
    <property type="evidence" value="ECO:0007669"/>
    <property type="project" value="TreeGrafter"/>
</dbReference>
<keyword evidence="22" id="KW-0812">Transmembrane</keyword>
<dbReference type="GO" id="GO:0004180">
    <property type="term" value="F:carboxypeptidase activity"/>
    <property type="evidence" value="ECO:0007669"/>
    <property type="project" value="UniProtKB-KW"/>
</dbReference>
<dbReference type="Pfam" id="PF04389">
    <property type="entry name" value="Peptidase_M28"/>
    <property type="match status" value="1"/>
</dbReference>